<keyword evidence="1 4" id="KW-0349">Heme</keyword>
<evidence type="ECO:0000256" key="3">
    <source>
        <dbReference type="ARBA" id="ARBA00023004"/>
    </source>
</evidence>
<dbReference type="Pfam" id="PF21342">
    <property type="entry name" value="SoxA-TsdA_cyt-c"/>
    <property type="match status" value="1"/>
</dbReference>
<evidence type="ECO:0000256" key="5">
    <source>
        <dbReference type="SAM" id="SignalP"/>
    </source>
</evidence>
<dbReference type="PANTHER" id="PTHR35008">
    <property type="entry name" value="BLL4482 PROTEIN-RELATED"/>
    <property type="match status" value="1"/>
</dbReference>
<dbReference type="EMBL" id="PUHZ01000014">
    <property type="protein sequence ID" value="PQO45510.1"/>
    <property type="molecule type" value="Genomic_DNA"/>
</dbReference>
<dbReference type="InterPro" id="IPR051459">
    <property type="entry name" value="Cytochrome_c-type_DH"/>
</dbReference>
<evidence type="ECO:0000256" key="2">
    <source>
        <dbReference type="ARBA" id="ARBA00022723"/>
    </source>
</evidence>
<keyword evidence="3 4" id="KW-0408">Iron</keyword>
<feature type="signal peptide" evidence="5">
    <location>
        <begin position="1"/>
        <end position="28"/>
    </location>
</feature>
<dbReference type="InterPro" id="IPR036909">
    <property type="entry name" value="Cyt_c-like_dom_sf"/>
</dbReference>
<organism evidence="7 8">
    <name type="scientific">Blastopirellula marina</name>
    <dbReference type="NCBI Taxonomy" id="124"/>
    <lineage>
        <taxon>Bacteria</taxon>
        <taxon>Pseudomonadati</taxon>
        <taxon>Planctomycetota</taxon>
        <taxon>Planctomycetia</taxon>
        <taxon>Pirellulales</taxon>
        <taxon>Pirellulaceae</taxon>
        <taxon>Blastopirellula</taxon>
    </lineage>
</organism>
<dbReference type="PANTHER" id="PTHR35008:SF4">
    <property type="entry name" value="BLL4482 PROTEIN"/>
    <property type="match status" value="1"/>
</dbReference>
<feature type="domain" description="Cytochrome c" evidence="6">
    <location>
        <begin position="172"/>
        <end position="251"/>
    </location>
</feature>
<dbReference type="GO" id="GO:0046872">
    <property type="term" value="F:metal ion binding"/>
    <property type="evidence" value="ECO:0007669"/>
    <property type="project" value="UniProtKB-KW"/>
</dbReference>
<dbReference type="GO" id="GO:0020037">
    <property type="term" value="F:heme binding"/>
    <property type="evidence" value="ECO:0007669"/>
    <property type="project" value="InterPro"/>
</dbReference>
<dbReference type="AlphaFoldDB" id="A0A2S8GM56"/>
<evidence type="ECO:0000256" key="4">
    <source>
        <dbReference type="PROSITE-ProRule" id="PRU00433"/>
    </source>
</evidence>
<dbReference type="InterPro" id="IPR009056">
    <property type="entry name" value="Cyt_c-like_dom"/>
</dbReference>
<feature type="chain" id="PRO_5015621438" evidence="5">
    <location>
        <begin position="29"/>
        <end position="275"/>
    </location>
</feature>
<dbReference type="SUPFAM" id="SSF46626">
    <property type="entry name" value="Cytochrome c"/>
    <property type="match status" value="2"/>
</dbReference>
<dbReference type="Pfam" id="PF13442">
    <property type="entry name" value="Cytochrome_CBB3"/>
    <property type="match status" value="1"/>
</dbReference>
<dbReference type="GO" id="GO:0009055">
    <property type="term" value="F:electron transfer activity"/>
    <property type="evidence" value="ECO:0007669"/>
    <property type="project" value="InterPro"/>
</dbReference>
<reference evidence="7 8" key="1">
    <citation type="submission" date="2018-02" db="EMBL/GenBank/DDBJ databases">
        <title>Comparative genomes isolates from brazilian mangrove.</title>
        <authorList>
            <person name="Araujo J.E."/>
            <person name="Taketani R.G."/>
            <person name="Silva M.C.P."/>
            <person name="Loureco M.V."/>
            <person name="Andreote F.D."/>
        </authorList>
    </citation>
    <scope>NUCLEOTIDE SEQUENCE [LARGE SCALE GENOMIC DNA]</scope>
    <source>
        <strain evidence="7 8">Nap-Phe MGV</strain>
    </source>
</reference>
<protein>
    <submittedName>
        <fullName evidence="7">Cytochrome C</fullName>
    </submittedName>
</protein>
<evidence type="ECO:0000313" key="8">
    <source>
        <dbReference type="Proteomes" id="UP000237819"/>
    </source>
</evidence>
<evidence type="ECO:0000313" key="7">
    <source>
        <dbReference type="EMBL" id="PQO45510.1"/>
    </source>
</evidence>
<keyword evidence="5" id="KW-0732">Signal</keyword>
<dbReference type="OrthoDB" id="9779283at2"/>
<comment type="caution">
    <text evidence="7">The sequence shown here is derived from an EMBL/GenBank/DDBJ whole genome shotgun (WGS) entry which is preliminary data.</text>
</comment>
<dbReference type="Gene3D" id="1.10.760.10">
    <property type="entry name" value="Cytochrome c-like domain"/>
    <property type="match status" value="2"/>
</dbReference>
<evidence type="ECO:0000259" key="6">
    <source>
        <dbReference type="PROSITE" id="PS51007"/>
    </source>
</evidence>
<dbReference type="RefSeq" id="WP_105336001.1">
    <property type="nucleotide sequence ID" value="NZ_PUHZ01000014.1"/>
</dbReference>
<evidence type="ECO:0000256" key="1">
    <source>
        <dbReference type="ARBA" id="ARBA00022617"/>
    </source>
</evidence>
<sequence>MNFRTTFPLGILACLIVGFSGTASPLVAQEVGHVPDEYPPGPLGEVVRLGEAIVWETKDHPLSQPYVGNQLNCTSCHLEGGTDPAAGSFLSTATAYPAWSPREKRVITLEDRVLNCFMRSENGTRPPYGSKVSVAVTTYITWLSTGAKMKMNAEKTLGPRHIQILDLDWKQASKERGLELYKTYCLDCHGQQGEGTADGPPVWGDGSYNDGAGLSRVDKLGSWLKVAMPLGDPSLTEQESADIAAYINSHPRPQFKLEEHLPAAEKMGQYNGQRP</sequence>
<keyword evidence="2 4" id="KW-0479">Metal-binding</keyword>
<dbReference type="Proteomes" id="UP000237819">
    <property type="component" value="Unassembled WGS sequence"/>
</dbReference>
<accession>A0A2S8GM56</accession>
<proteinExistence type="predicted"/>
<dbReference type="PROSITE" id="PS51007">
    <property type="entry name" value="CYTC"/>
    <property type="match status" value="1"/>
</dbReference>
<name>A0A2S8GM56_9BACT</name>
<gene>
    <name evidence="7" type="ORF">C5Y93_13765</name>
</gene>